<comment type="caution">
    <text evidence="10">The sequence shown here is derived from an EMBL/GenBank/DDBJ whole genome shotgun (WGS) entry which is preliminary data.</text>
</comment>
<keyword evidence="4 10" id="KW-0378">Hydrolase</keyword>
<evidence type="ECO:0000256" key="2">
    <source>
        <dbReference type="ARBA" id="ARBA00019841"/>
    </source>
</evidence>
<feature type="domain" description="DHHA1" evidence="7">
    <location>
        <begin position="344"/>
        <end position="436"/>
    </location>
</feature>
<reference evidence="10 11" key="1">
    <citation type="submission" date="2021-01" db="EMBL/GenBank/DDBJ databases">
        <title>Genomic Encyclopedia of Type Strains, Phase IV (KMG-IV): sequencing the most valuable type-strain genomes for metagenomic binning, comparative biology and taxonomic classification.</title>
        <authorList>
            <person name="Goeker M."/>
        </authorList>
    </citation>
    <scope>NUCLEOTIDE SEQUENCE [LARGE SCALE GENOMIC DNA]</scope>
    <source>
        <strain evidence="10 11">DSM 25540</strain>
    </source>
</reference>
<proteinExistence type="inferred from homology"/>
<gene>
    <name evidence="10" type="ORF">JOD17_003014</name>
</gene>
<dbReference type="SUPFAM" id="SSF64182">
    <property type="entry name" value="DHH phosphoesterases"/>
    <property type="match status" value="1"/>
</dbReference>
<dbReference type="InterPro" id="IPR051673">
    <property type="entry name" value="SSDNA_exonuclease_RecJ"/>
</dbReference>
<evidence type="ECO:0000256" key="5">
    <source>
        <dbReference type="ARBA" id="ARBA00022839"/>
    </source>
</evidence>
<sequence>MLQPTTKWELKTESESAQVLATQLEVSRLTAHLLINRGCDTKEKAEAFLHMNEDRMHDPFLMKGMKEAVDRIHQAIIDQEKIVVFGDYDVDGVSSTALMLETLSKLGAKYDWYIPNRFTEGYGPNRNAFNKLYDEGATLLITVDTGIAAVDTVAYANELGLDVIITDHHEVGPELPNAFAVINPKQKDCVYPFSDLAGVGVVMKVAHALLGEVPKDGLDLVSLGTISDLVPLIDENRYFAKRGLRVLSRLDRPGLQALCELSGLSDPPFTAENVGFGFGPRLNAAGRMSSADPACQILLTTDQEEAYHLAERIEQLNVERQRTVEEITTEAVAMSEKLTEQDAIVVANENWNSGVTGIVASRLVEKYQRPSIVIALDSEGVGKGSARSIEGFDLYESLSTVRELFTHFGGHPMAAGLTIDHTNIDLLRAHLNEAVKQTMTDEDFIKTSPVELELKMSDVTTSLIKEIEQLAPFGVKNPKPSVLIRNAAIAQKKAIGSDQTHVKMLLESDGVTLDCIGFRKSYMNDAVSDDSLISVIGELENNEWRGNVKPQLIIRDAEVRETQVFDMRGKPIQTIERFDHETSYIVFQDAMKQTLTNLGIAEHQIIDGESERVSKSVTTFVLIDLPKDLASLENVFRHFGKQMDTLYVLLQDETKAYFTSLPTREQFKWLFAYIKQEGTLDIHRTIEQIVRHKGWSVDTVRFMLVVFEELQFITKRGGRVELNDTPSKKALTDAPIYERHRKKVEVETTLLMSTTEQLKTFFHPFLVEQPIESEEIRSGLQSTH</sequence>
<dbReference type="Pfam" id="PF10141">
    <property type="entry name" value="ssDNA-exonuc_C"/>
    <property type="match status" value="1"/>
</dbReference>
<feature type="domain" description="Single-stranded-DNA-specific exonuclease RecJ C-terminal" evidence="8">
    <location>
        <begin position="563"/>
        <end position="762"/>
    </location>
</feature>
<comment type="similarity">
    <text evidence="1">Belongs to the RecJ family.</text>
</comment>
<feature type="domain" description="DDH" evidence="6">
    <location>
        <begin position="81"/>
        <end position="225"/>
    </location>
</feature>
<dbReference type="InterPro" id="IPR018779">
    <property type="entry name" value="RecJ_C"/>
</dbReference>
<accession>A0ABS2PER3</accession>
<dbReference type="Pfam" id="PF01368">
    <property type="entry name" value="DHH"/>
    <property type="match status" value="1"/>
</dbReference>
<evidence type="ECO:0000256" key="4">
    <source>
        <dbReference type="ARBA" id="ARBA00022801"/>
    </source>
</evidence>
<organism evidence="10 11">
    <name type="scientific">Geomicrobium sediminis</name>
    <dbReference type="NCBI Taxonomy" id="1347788"/>
    <lineage>
        <taxon>Bacteria</taxon>
        <taxon>Bacillati</taxon>
        <taxon>Bacillota</taxon>
        <taxon>Bacilli</taxon>
        <taxon>Bacillales</taxon>
        <taxon>Geomicrobium</taxon>
    </lineage>
</organism>
<evidence type="ECO:0000313" key="11">
    <source>
        <dbReference type="Proteomes" id="UP000741863"/>
    </source>
</evidence>
<evidence type="ECO:0000259" key="6">
    <source>
        <dbReference type="Pfam" id="PF01368"/>
    </source>
</evidence>
<protein>
    <recommendedName>
        <fullName evidence="2">Single-stranded-DNA-specific exonuclease RecJ</fullName>
    </recommendedName>
</protein>
<evidence type="ECO:0000259" key="9">
    <source>
        <dbReference type="Pfam" id="PF17768"/>
    </source>
</evidence>
<dbReference type="EMBL" id="JAFBEC010000008">
    <property type="protein sequence ID" value="MBM7633918.1"/>
    <property type="molecule type" value="Genomic_DNA"/>
</dbReference>
<dbReference type="InterPro" id="IPR041122">
    <property type="entry name" value="RecJ_OB"/>
</dbReference>
<keyword evidence="11" id="KW-1185">Reference proteome</keyword>
<dbReference type="InterPro" id="IPR004610">
    <property type="entry name" value="RecJ"/>
</dbReference>
<dbReference type="Proteomes" id="UP000741863">
    <property type="component" value="Unassembled WGS sequence"/>
</dbReference>
<dbReference type="Pfam" id="PF02272">
    <property type="entry name" value="DHHA1"/>
    <property type="match status" value="1"/>
</dbReference>
<dbReference type="PANTHER" id="PTHR30255:SF2">
    <property type="entry name" value="SINGLE-STRANDED-DNA-SPECIFIC EXONUCLEASE RECJ"/>
    <property type="match status" value="1"/>
</dbReference>
<dbReference type="NCBIfam" id="TIGR00644">
    <property type="entry name" value="recJ"/>
    <property type="match status" value="1"/>
</dbReference>
<feature type="domain" description="RecJ OB" evidence="9">
    <location>
        <begin position="451"/>
        <end position="556"/>
    </location>
</feature>
<name>A0ABS2PER3_9BACL</name>
<dbReference type="InterPro" id="IPR001667">
    <property type="entry name" value="DDH_dom"/>
</dbReference>
<evidence type="ECO:0000259" key="8">
    <source>
        <dbReference type="Pfam" id="PF10141"/>
    </source>
</evidence>
<dbReference type="InterPro" id="IPR003156">
    <property type="entry name" value="DHHA1_dom"/>
</dbReference>
<evidence type="ECO:0000256" key="3">
    <source>
        <dbReference type="ARBA" id="ARBA00022722"/>
    </source>
</evidence>
<dbReference type="GO" id="GO:0004527">
    <property type="term" value="F:exonuclease activity"/>
    <property type="evidence" value="ECO:0007669"/>
    <property type="project" value="UniProtKB-KW"/>
</dbReference>
<dbReference type="InterPro" id="IPR038763">
    <property type="entry name" value="DHH_sf"/>
</dbReference>
<evidence type="ECO:0000313" key="10">
    <source>
        <dbReference type="EMBL" id="MBM7633918.1"/>
    </source>
</evidence>
<keyword evidence="5 10" id="KW-0269">Exonuclease</keyword>
<dbReference type="Gene3D" id="3.10.310.30">
    <property type="match status" value="1"/>
</dbReference>
<dbReference type="RefSeq" id="WP_204698644.1">
    <property type="nucleotide sequence ID" value="NZ_JAFBEC010000008.1"/>
</dbReference>
<evidence type="ECO:0000259" key="7">
    <source>
        <dbReference type="Pfam" id="PF02272"/>
    </source>
</evidence>
<dbReference type="PANTHER" id="PTHR30255">
    <property type="entry name" value="SINGLE-STRANDED-DNA-SPECIFIC EXONUCLEASE RECJ"/>
    <property type="match status" value="1"/>
</dbReference>
<dbReference type="Pfam" id="PF17768">
    <property type="entry name" value="RecJ_OB"/>
    <property type="match status" value="1"/>
</dbReference>
<dbReference type="Gene3D" id="3.90.1640.30">
    <property type="match status" value="1"/>
</dbReference>
<keyword evidence="3" id="KW-0540">Nuclease</keyword>
<evidence type="ECO:0000256" key="1">
    <source>
        <dbReference type="ARBA" id="ARBA00005915"/>
    </source>
</evidence>